<evidence type="ECO:0000256" key="10">
    <source>
        <dbReference type="PROSITE-ProRule" id="PRU01379"/>
    </source>
</evidence>
<dbReference type="SUPFAM" id="SSF53187">
    <property type="entry name" value="Zn-dependent exopeptidases"/>
    <property type="match status" value="1"/>
</dbReference>
<keyword evidence="8" id="KW-0862">Zinc</keyword>
<protein>
    <submittedName>
        <fullName evidence="13">Peptidase_M14 domain-containing protein</fullName>
    </submittedName>
</protein>
<feature type="active site" description="Proton donor/acceptor" evidence="10">
    <location>
        <position position="353"/>
    </location>
</feature>
<dbReference type="WBParaSite" id="PTRK_0000905200.1">
    <property type="protein sequence ID" value="PTRK_0000905200.1"/>
    <property type="gene ID" value="PTRK_0000905200"/>
</dbReference>
<dbReference type="GO" id="GO:0008270">
    <property type="term" value="F:zinc ion binding"/>
    <property type="evidence" value="ECO:0007669"/>
    <property type="project" value="InterPro"/>
</dbReference>
<dbReference type="GO" id="GO:0004181">
    <property type="term" value="F:metallocarboxypeptidase activity"/>
    <property type="evidence" value="ECO:0007669"/>
    <property type="project" value="InterPro"/>
</dbReference>
<keyword evidence="12" id="KW-1185">Reference proteome</keyword>
<evidence type="ECO:0000256" key="5">
    <source>
        <dbReference type="ARBA" id="ARBA00022723"/>
    </source>
</evidence>
<dbReference type="InterPro" id="IPR000834">
    <property type="entry name" value="Peptidase_M14"/>
</dbReference>
<comment type="similarity">
    <text evidence="2 10">Belongs to the peptidase M14 family.</text>
</comment>
<accession>A0A0N4ZL97</accession>
<evidence type="ECO:0000256" key="1">
    <source>
        <dbReference type="ARBA" id="ARBA00001947"/>
    </source>
</evidence>
<keyword evidence="3" id="KW-0121">Carboxypeptidase</keyword>
<feature type="domain" description="Peptidase M14" evidence="11">
    <location>
        <begin position="89"/>
        <end position="391"/>
    </location>
</feature>
<dbReference type="Proteomes" id="UP000038045">
    <property type="component" value="Unplaced"/>
</dbReference>
<evidence type="ECO:0000313" key="13">
    <source>
        <dbReference type="WBParaSite" id="PTRK_0000905200.1"/>
    </source>
</evidence>
<evidence type="ECO:0000256" key="7">
    <source>
        <dbReference type="ARBA" id="ARBA00022801"/>
    </source>
</evidence>
<organism evidence="12 13">
    <name type="scientific">Parastrongyloides trichosuri</name>
    <name type="common">Possum-specific nematode worm</name>
    <dbReference type="NCBI Taxonomy" id="131310"/>
    <lineage>
        <taxon>Eukaryota</taxon>
        <taxon>Metazoa</taxon>
        <taxon>Ecdysozoa</taxon>
        <taxon>Nematoda</taxon>
        <taxon>Chromadorea</taxon>
        <taxon>Rhabditida</taxon>
        <taxon>Tylenchina</taxon>
        <taxon>Panagrolaimomorpha</taxon>
        <taxon>Strongyloidoidea</taxon>
        <taxon>Strongyloididae</taxon>
        <taxon>Parastrongyloides</taxon>
    </lineage>
</organism>
<dbReference type="PANTHER" id="PTHR11705:SF91">
    <property type="entry name" value="FI01817P-RELATED"/>
    <property type="match status" value="1"/>
</dbReference>
<keyword evidence="9" id="KW-0482">Metalloprotease</keyword>
<dbReference type="AlphaFoldDB" id="A0A0N4ZL97"/>
<comment type="cofactor">
    <cofactor evidence="1">
        <name>Zn(2+)</name>
        <dbReference type="ChEBI" id="CHEBI:29105"/>
    </cofactor>
</comment>
<dbReference type="GO" id="GO:0005615">
    <property type="term" value="C:extracellular space"/>
    <property type="evidence" value="ECO:0007669"/>
    <property type="project" value="TreeGrafter"/>
</dbReference>
<keyword evidence="7" id="KW-0378">Hydrolase</keyword>
<dbReference type="STRING" id="131310.A0A0N4ZL97"/>
<sequence length="400" mass="47142">MHHNRDLEIPHKLEEQFGDKIDFFIREEKLGGIVQLFVDPETAKNVDPIFKFYGVSYKDVTKKSWVDPLEKEEEKKKKYFFGDTLDLYVHNSYSDAVEYLKYISSKHRDLVTLDEIGKSHEKRSIYSITIGYPSGKPKPIIFIESGIHAREWATQTSALLLIKYLIEKKDRYKDIYKKIDIVIVPNINPDGYIYSRTVEKFWRCNRNVTNIHKKGVDLNRNFAYKWKNSWDTFETYPGSEPHSEAETKIIIDYIYRNKKLIKGYLALHSFGRHIMTPWNYMKNTYPSDYSDLYSLGEKMKKSVYDNVIKYDRSNNGKGSGYTLGTGADTLYESYGTSVDFAKWSGVKYVYTIELFPHRSVDDLIGFHIKNEDVSKAWTELKYLFIPFMKAIYQEKHYLRV</sequence>
<dbReference type="Pfam" id="PF00246">
    <property type="entry name" value="Peptidase_M14"/>
    <property type="match status" value="1"/>
</dbReference>
<evidence type="ECO:0000256" key="2">
    <source>
        <dbReference type="ARBA" id="ARBA00005988"/>
    </source>
</evidence>
<proteinExistence type="inferred from homology"/>
<evidence type="ECO:0000256" key="8">
    <source>
        <dbReference type="ARBA" id="ARBA00022833"/>
    </source>
</evidence>
<dbReference type="SMART" id="SM00631">
    <property type="entry name" value="Zn_pept"/>
    <property type="match status" value="1"/>
</dbReference>
<reference evidence="13" key="1">
    <citation type="submission" date="2017-02" db="UniProtKB">
        <authorList>
            <consortium name="WormBaseParasite"/>
        </authorList>
    </citation>
    <scope>IDENTIFICATION</scope>
</reference>
<name>A0A0N4ZL97_PARTI</name>
<dbReference type="PRINTS" id="PR00765">
    <property type="entry name" value="CRBOXYPTASEA"/>
</dbReference>
<keyword evidence="5" id="KW-0479">Metal-binding</keyword>
<evidence type="ECO:0000256" key="9">
    <source>
        <dbReference type="ARBA" id="ARBA00023049"/>
    </source>
</evidence>
<dbReference type="GO" id="GO:0006508">
    <property type="term" value="P:proteolysis"/>
    <property type="evidence" value="ECO:0007669"/>
    <property type="project" value="UniProtKB-KW"/>
</dbReference>
<dbReference type="PROSITE" id="PS52035">
    <property type="entry name" value="PEPTIDASE_M14"/>
    <property type="match status" value="1"/>
</dbReference>
<evidence type="ECO:0000313" key="12">
    <source>
        <dbReference type="Proteomes" id="UP000038045"/>
    </source>
</evidence>
<evidence type="ECO:0000259" key="11">
    <source>
        <dbReference type="PROSITE" id="PS52035"/>
    </source>
</evidence>
<dbReference type="Gene3D" id="3.40.630.10">
    <property type="entry name" value="Zn peptidases"/>
    <property type="match status" value="1"/>
</dbReference>
<evidence type="ECO:0000256" key="4">
    <source>
        <dbReference type="ARBA" id="ARBA00022670"/>
    </source>
</evidence>
<evidence type="ECO:0000256" key="3">
    <source>
        <dbReference type="ARBA" id="ARBA00022645"/>
    </source>
</evidence>
<keyword evidence="6" id="KW-0732">Signal</keyword>
<evidence type="ECO:0000256" key="6">
    <source>
        <dbReference type="ARBA" id="ARBA00022729"/>
    </source>
</evidence>
<dbReference type="PANTHER" id="PTHR11705">
    <property type="entry name" value="PROTEASE FAMILY M14 CARBOXYPEPTIDASE A,B"/>
    <property type="match status" value="1"/>
</dbReference>
<dbReference type="FunFam" id="3.40.630.10:FF:000084">
    <property type="entry name" value="Carboxypeptidase B2"/>
    <property type="match status" value="1"/>
</dbReference>
<keyword evidence="4" id="KW-0645">Protease</keyword>